<dbReference type="EMBL" id="PECH01000008">
    <property type="protein sequence ID" value="TDZ80061.1"/>
    <property type="molecule type" value="Genomic_DNA"/>
</dbReference>
<gene>
    <name evidence="3" type="ORF">DE4585_03811</name>
</gene>
<name>A0A4R8RZS5_9MYCO</name>
<dbReference type="AlphaFoldDB" id="A0A4R8RZS5"/>
<proteinExistence type="predicted"/>
<protein>
    <submittedName>
        <fullName evidence="3">Uncharacterized protein</fullName>
    </submittedName>
</protein>
<feature type="transmembrane region" description="Helical" evidence="2">
    <location>
        <begin position="393"/>
        <end position="417"/>
    </location>
</feature>
<feature type="transmembrane region" description="Helical" evidence="2">
    <location>
        <begin position="243"/>
        <end position="265"/>
    </location>
</feature>
<feature type="transmembrane region" description="Helical" evidence="2">
    <location>
        <begin position="21"/>
        <end position="42"/>
    </location>
</feature>
<feature type="transmembrane region" description="Helical" evidence="2">
    <location>
        <begin position="333"/>
        <end position="355"/>
    </location>
</feature>
<evidence type="ECO:0000256" key="2">
    <source>
        <dbReference type="SAM" id="Phobius"/>
    </source>
</evidence>
<sequence>MGNLLLRPLRLWVMHLPQLAACYLLGVLGRDLAIVLAARFGWNNSLVADLIMPFAGLCQLGSYVAMFLVIRQAIPALSDQSRRALGSIDLFAGVMVPFLAIYWAWRMFADDWIAFQARAEAYYRMGAVMQASLNNQPVDLDPGAIPVTSIVWGIVIGAFVLRFVLKRLQERLPKWVVFIRAYLDALWVFLVLTVAASNNVGILLNPTAWFKQRRIVVWLDTSRAELFAHFKPLEVVWSVFSNALHIAFGGAAVPLIWLAIAGIVYGGGSTATWRGAARRVGGHHGAAVVAKVLPAQELIQKRLSVPESALTKSRELAMSQFGKFRPVADSARTILHGGIVAITLYVLLYLVLAYIDMTGSFYHPQPGPGYLVRWIAWFIGPQPEIFWKVALDVIVALCAALVMSLRICLIASTYAFCLERVEQEAAAAEDSATGAGPVLDYPSDAEFDTAAPH</sequence>
<reference evidence="3 4" key="1">
    <citation type="journal article" date="2019" name="Sci. Rep.">
        <title>Extended insight into the Mycobacterium chelonae-abscessus complex through whole genome sequencing of Mycobacterium salmoniphilum outbreak and Mycobacterium salmoniphilum-like strains.</title>
        <authorList>
            <person name="Behra P.R.K."/>
            <person name="Das S."/>
            <person name="Pettersson B.M.F."/>
            <person name="Shirreff L."/>
            <person name="DuCote T."/>
            <person name="Jacobsson K.G."/>
            <person name="Ennis D.G."/>
            <person name="Kirsebom L.A."/>
        </authorList>
    </citation>
    <scope>NUCLEOTIDE SEQUENCE [LARGE SCALE GENOMIC DNA]</scope>
    <source>
        <strain evidence="3 4">DE 4585</strain>
    </source>
</reference>
<feature type="transmembrane region" description="Helical" evidence="2">
    <location>
        <begin position="143"/>
        <end position="165"/>
    </location>
</feature>
<keyword evidence="2" id="KW-0472">Membrane</keyword>
<feature type="transmembrane region" description="Helical" evidence="2">
    <location>
        <begin position="86"/>
        <end position="105"/>
    </location>
</feature>
<accession>A0A4R8RZS5</accession>
<organism evidence="3 4">
    <name type="scientific">Mycobacteroides salmoniphilum</name>
    <dbReference type="NCBI Taxonomy" id="404941"/>
    <lineage>
        <taxon>Bacteria</taxon>
        <taxon>Bacillati</taxon>
        <taxon>Actinomycetota</taxon>
        <taxon>Actinomycetes</taxon>
        <taxon>Mycobacteriales</taxon>
        <taxon>Mycobacteriaceae</taxon>
        <taxon>Mycobacteroides</taxon>
    </lineage>
</organism>
<keyword evidence="2" id="KW-0812">Transmembrane</keyword>
<feature type="transmembrane region" description="Helical" evidence="2">
    <location>
        <begin position="54"/>
        <end position="74"/>
    </location>
</feature>
<keyword evidence="2" id="KW-1133">Transmembrane helix</keyword>
<evidence type="ECO:0000256" key="1">
    <source>
        <dbReference type="SAM" id="MobiDB-lite"/>
    </source>
</evidence>
<evidence type="ECO:0000313" key="3">
    <source>
        <dbReference type="EMBL" id="TDZ80061.1"/>
    </source>
</evidence>
<dbReference type="Proteomes" id="UP000295117">
    <property type="component" value="Unassembled WGS sequence"/>
</dbReference>
<evidence type="ECO:0000313" key="4">
    <source>
        <dbReference type="Proteomes" id="UP000295117"/>
    </source>
</evidence>
<feature type="region of interest" description="Disordered" evidence="1">
    <location>
        <begin position="432"/>
        <end position="453"/>
    </location>
</feature>
<dbReference type="RefSeq" id="WP_134072579.1">
    <property type="nucleotide sequence ID" value="NZ_PECH01000008.1"/>
</dbReference>
<comment type="caution">
    <text evidence="3">The sequence shown here is derived from an EMBL/GenBank/DDBJ whole genome shotgun (WGS) entry which is preliminary data.</text>
</comment>